<dbReference type="SUPFAM" id="SSF51679">
    <property type="entry name" value="Bacterial luciferase-like"/>
    <property type="match status" value="1"/>
</dbReference>
<dbReference type="Gene3D" id="3.20.20.30">
    <property type="entry name" value="Luciferase-like domain"/>
    <property type="match status" value="1"/>
</dbReference>
<dbReference type="InterPro" id="IPR050564">
    <property type="entry name" value="F420-G6PD/mer"/>
</dbReference>
<evidence type="ECO:0000313" key="3">
    <source>
        <dbReference type="EMBL" id="NKY33541.1"/>
    </source>
</evidence>
<proteinExistence type="predicted"/>
<feature type="domain" description="Luciferase-like" evidence="2">
    <location>
        <begin position="7"/>
        <end position="275"/>
    </location>
</feature>
<evidence type="ECO:0000256" key="1">
    <source>
        <dbReference type="ARBA" id="ARBA00023002"/>
    </source>
</evidence>
<dbReference type="InterPro" id="IPR036661">
    <property type="entry name" value="Luciferase-like_sf"/>
</dbReference>
<protein>
    <submittedName>
        <fullName evidence="3">TIGR03564 family F420-dependent LLM class oxidoreductase</fullName>
        <ecNumber evidence="3">1.-.-.-</ecNumber>
    </submittedName>
</protein>
<evidence type="ECO:0000259" key="2">
    <source>
        <dbReference type="Pfam" id="PF00296"/>
    </source>
</evidence>
<gene>
    <name evidence="3" type="ORF">HGA13_10710</name>
</gene>
<organism evidence="3 4">
    <name type="scientific">Nocardia speluncae</name>
    <dbReference type="NCBI Taxonomy" id="419477"/>
    <lineage>
        <taxon>Bacteria</taxon>
        <taxon>Bacillati</taxon>
        <taxon>Actinomycetota</taxon>
        <taxon>Actinomycetes</taxon>
        <taxon>Mycobacteriales</taxon>
        <taxon>Nocardiaceae</taxon>
        <taxon>Nocardia</taxon>
    </lineage>
</organism>
<dbReference type="InterPro" id="IPR019910">
    <property type="entry name" value="Lucif-like_OxRdtase_MSMEG_4879"/>
</dbReference>
<dbReference type="GO" id="GO:0016705">
    <property type="term" value="F:oxidoreductase activity, acting on paired donors, with incorporation or reduction of molecular oxygen"/>
    <property type="evidence" value="ECO:0007669"/>
    <property type="project" value="InterPro"/>
</dbReference>
<dbReference type="Proteomes" id="UP000565715">
    <property type="component" value="Unassembled WGS sequence"/>
</dbReference>
<dbReference type="AlphaFoldDB" id="A0A846XB67"/>
<dbReference type="RefSeq" id="WP_068047668.1">
    <property type="nucleotide sequence ID" value="NZ_JAAXOO010000002.1"/>
</dbReference>
<dbReference type="CDD" id="cd01097">
    <property type="entry name" value="Tetrahydromethanopterin_reductase"/>
    <property type="match status" value="1"/>
</dbReference>
<accession>A0A846XB67</accession>
<dbReference type="Pfam" id="PF00296">
    <property type="entry name" value="Bac_luciferase"/>
    <property type="match status" value="1"/>
</dbReference>
<sequence>MHIGTLIHEQGTTVNDLVQRAHHAADTGMRSVWLGQNTGWDALTAAALIGREVTTIEVGTAVVPTYPRHPLMLAGQALTVQSATGSRLTLGIGVSHPHIIEGQFGYSFARPAQHLREYLQVLMPLLRGESVAFTGDRLRAAGRIDVAQLPPPSVLIGALGPAMLRVAGELADGTVTTWIGPSALDRHIVPVLTRAAAAAGRTAPRVVVCLFVGLTDNVDDIRTTLAHRYGAASEIASYRAAMEHEGVSGPEHTAILGDENTVERQIRSLFDAGATELVAMPVGSEAEQARTADLLGALTNRRRPDGR</sequence>
<dbReference type="EC" id="1.-.-.-" evidence="3"/>
<dbReference type="PANTHER" id="PTHR43244:SF1">
    <property type="entry name" value="5,10-METHYLENETETRAHYDROMETHANOPTERIN REDUCTASE"/>
    <property type="match status" value="1"/>
</dbReference>
<dbReference type="PANTHER" id="PTHR43244">
    <property type="match status" value="1"/>
</dbReference>
<name>A0A846XB67_9NOCA</name>
<comment type="caution">
    <text evidence="3">The sequence shown here is derived from an EMBL/GenBank/DDBJ whole genome shotgun (WGS) entry which is preliminary data.</text>
</comment>
<reference evidence="3 4" key="1">
    <citation type="submission" date="2020-04" db="EMBL/GenBank/DDBJ databases">
        <title>MicrobeNet Type strains.</title>
        <authorList>
            <person name="Nicholson A.C."/>
        </authorList>
    </citation>
    <scope>NUCLEOTIDE SEQUENCE [LARGE SCALE GENOMIC DNA]</scope>
    <source>
        <strain evidence="3 4">DSM 45078</strain>
    </source>
</reference>
<dbReference type="NCBIfam" id="TIGR03564">
    <property type="entry name" value="F420_MSMEG_4879"/>
    <property type="match status" value="1"/>
</dbReference>
<dbReference type="InterPro" id="IPR011251">
    <property type="entry name" value="Luciferase-like_dom"/>
</dbReference>
<evidence type="ECO:0000313" key="4">
    <source>
        <dbReference type="Proteomes" id="UP000565715"/>
    </source>
</evidence>
<keyword evidence="1 3" id="KW-0560">Oxidoreductase</keyword>
<keyword evidence="4" id="KW-1185">Reference proteome</keyword>
<dbReference type="EMBL" id="JAAXOO010000002">
    <property type="protein sequence ID" value="NKY33541.1"/>
    <property type="molecule type" value="Genomic_DNA"/>
</dbReference>